<feature type="chain" id="PRO_5039161811" evidence="1">
    <location>
        <begin position="21"/>
        <end position="111"/>
    </location>
</feature>
<evidence type="ECO:0000313" key="3">
    <source>
        <dbReference type="Proteomes" id="UP000618795"/>
    </source>
</evidence>
<reference evidence="2" key="2">
    <citation type="submission" date="2020-09" db="EMBL/GenBank/DDBJ databases">
        <authorList>
            <person name="Sun Q."/>
            <person name="Ohkuma M."/>
        </authorList>
    </citation>
    <scope>NUCLEOTIDE SEQUENCE</scope>
    <source>
        <strain evidence="2">JCM 4369</strain>
    </source>
</reference>
<keyword evidence="1" id="KW-0732">Signal</keyword>
<organism evidence="2 3">
    <name type="scientific">Streptomyces filipinensis</name>
    <dbReference type="NCBI Taxonomy" id="66887"/>
    <lineage>
        <taxon>Bacteria</taxon>
        <taxon>Bacillati</taxon>
        <taxon>Actinomycetota</taxon>
        <taxon>Actinomycetes</taxon>
        <taxon>Kitasatosporales</taxon>
        <taxon>Streptomycetaceae</taxon>
        <taxon>Streptomyces</taxon>
    </lineage>
</organism>
<evidence type="ECO:0000256" key="1">
    <source>
        <dbReference type="SAM" id="SignalP"/>
    </source>
</evidence>
<name>A0A918I8A9_9ACTN</name>
<protein>
    <submittedName>
        <fullName evidence="2">Uncharacterized protein</fullName>
    </submittedName>
</protein>
<keyword evidence="3" id="KW-1185">Reference proteome</keyword>
<dbReference type="EMBL" id="BMTD01000003">
    <property type="protein sequence ID" value="GGU86693.1"/>
    <property type="molecule type" value="Genomic_DNA"/>
</dbReference>
<sequence>MAREPLIALAAAGLPAGAWCATAGAAALKNVRCDAGTCTGTFAGTHPWLVYGDGKFAGADKVVDARTTGDLAVLKYRTLTWAYAPVTPAHATPLTGASPITTSVRIARLKP</sequence>
<dbReference type="AlphaFoldDB" id="A0A918I8A9"/>
<proteinExistence type="predicted"/>
<comment type="caution">
    <text evidence="2">The sequence shown here is derived from an EMBL/GenBank/DDBJ whole genome shotgun (WGS) entry which is preliminary data.</text>
</comment>
<dbReference type="RefSeq" id="WP_191872553.1">
    <property type="nucleotide sequence ID" value="NZ_BMTD01000003.1"/>
</dbReference>
<evidence type="ECO:0000313" key="2">
    <source>
        <dbReference type="EMBL" id="GGU86693.1"/>
    </source>
</evidence>
<reference evidence="2" key="1">
    <citation type="journal article" date="2014" name="Int. J. Syst. Evol. Microbiol.">
        <title>Complete genome sequence of Corynebacterium casei LMG S-19264T (=DSM 44701T), isolated from a smear-ripened cheese.</title>
        <authorList>
            <consortium name="US DOE Joint Genome Institute (JGI-PGF)"/>
            <person name="Walter F."/>
            <person name="Albersmeier A."/>
            <person name="Kalinowski J."/>
            <person name="Ruckert C."/>
        </authorList>
    </citation>
    <scope>NUCLEOTIDE SEQUENCE</scope>
    <source>
        <strain evidence="2">JCM 4369</strain>
    </source>
</reference>
<dbReference type="Proteomes" id="UP000618795">
    <property type="component" value="Unassembled WGS sequence"/>
</dbReference>
<feature type="signal peptide" evidence="1">
    <location>
        <begin position="1"/>
        <end position="20"/>
    </location>
</feature>
<gene>
    <name evidence="2" type="ORF">GCM10010260_19810</name>
</gene>
<accession>A0A918I8A9</accession>